<feature type="region of interest" description="Disordered" evidence="1">
    <location>
        <begin position="144"/>
        <end position="184"/>
    </location>
</feature>
<evidence type="ECO:0000256" key="1">
    <source>
        <dbReference type="SAM" id="MobiDB-lite"/>
    </source>
</evidence>
<sequence>MLSLWIPRLILLVTVLFAARKGDEPERLVAGILLATFVLDVGNHAMFGDPGWFAVNPGHVVIDSWAFVVLLWVALRANRGWPLWVSASQVLVVLGHLAKIWDVGVVRKAYWAMTQMPFVFQLAILAVGTLAHVERRRRIGRYHPWRPEPSPASIARAGRSRENGHDHGSPDRIGAAQGQGHPRR</sequence>
<keyword evidence="2" id="KW-1133">Transmembrane helix</keyword>
<dbReference type="Proteomes" id="UP001222770">
    <property type="component" value="Unassembled WGS sequence"/>
</dbReference>
<organism evidence="3 4">
    <name type="scientific">Novosphingobium cyanobacteriorum</name>
    <dbReference type="NCBI Taxonomy" id="3024215"/>
    <lineage>
        <taxon>Bacteria</taxon>
        <taxon>Pseudomonadati</taxon>
        <taxon>Pseudomonadota</taxon>
        <taxon>Alphaproteobacteria</taxon>
        <taxon>Sphingomonadales</taxon>
        <taxon>Sphingomonadaceae</taxon>
        <taxon>Novosphingobium</taxon>
    </lineage>
</organism>
<comment type="caution">
    <text evidence="3">The sequence shown here is derived from an EMBL/GenBank/DDBJ whole genome shotgun (WGS) entry which is preliminary data.</text>
</comment>
<evidence type="ECO:0000256" key="2">
    <source>
        <dbReference type="SAM" id="Phobius"/>
    </source>
</evidence>
<feature type="transmembrane region" description="Helical" evidence="2">
    <location>
        <begin position="28"/>
        <end position="46"/>
    </location>
</feature>
<dbReference type="EMBL" id="JAROCY010000023">
    <property type="protein sequence ID" value="MDF8335207.1"/>
    <property type="molecule type" value="Genomic_DNA"/>
</dbReference>
<keyword evidence="2" id="KW-0812">Transmembrane</keyword>
<evidence type="ECO:0000313" key="3">
    <source>
        <dbReference type="EMBL" id="MDF8335207.1"/>
    </source>
</evidence>
<proteinExistence type="predicted"/>
<reference evidence="3 4" key="1">
    <citation type="submission" date="2023-03" db="EMBL/GenBank/DDBJ databases">
        <title>Novosphingobium cyanobacteriorum sp. nov., isolated from a eutrophic reservoir during the Microcystis bloom period.</title>
        <authorList>
            <person name="Kang M."/>
            <person name="Le V."/>
            <person name="Ko S.-R."/>
            <person name="Lee S.-A."/>
            <person name="Ahn C.-Y."/>
        </authorList>
    </citation>
    <scope>NUCLEOTIDE SEQUENCE [LARGE SCALE GENOMIC DNA]</scope>
    <source>
        <strain evidence="3 4">HBC54</strain>
    </source>
</reference>
<feature type="compositionally biased region" description="Basic and acidic residues" evidence="1">
    <location>
        <begin position="159"/>
        <end position="170"/>
    </location>
</feature>
<feature type="transmembrane region" description="Helical" evidence="2">
    <location>
        <begin position="81"/>
        <end position="98"/>
    </location>
</feature>
<name>A0ABT6CRK2_9SPHN</name>
<feature type="transmembrane region" description="Helical" evidence="2">
    <location>
        <begin position="110"/>
        <end position="131"/>
    </location>
</feature>
<keyword evidence="4" id="KW-1185">Reference proteome</keyword>
<protein>
    <recommendedName>
        <fullName evidence="5">Transmembrane protein</fullName>
    </recommendedName>
</protein>
<evidence type="ECO:0008006" key="5">
    <source>
        <dbReference type="Google" id="ProtNLM"/>
    </source>
</evidence>
<accession>A0ABT6CRK2</accession>
<dbReference type="RefSeq" id="WP_277280112.1">
    <property type="nucleotide sequence ID" value="NZ_JAROCY010000023.1"/>
</dbReference>
<evidence type="ECO:0000313" key="4">
    <source>
        <dbReference type="Proteomes" id="UP001222770"/>
    </source>
</evidence>
<feature type="transmembrane region" description="Helical" evidence="2">
    <location>
        <begin position="53"/>
        <end position="75"/>
    </location>
</feature>
<keyword evidence="2" id="KW-0472">Membrane</keyword>
<gene>
    <name evidence="3" type="ORF">POM99_18540</name>
</gene>